<feature type="transmembrane region" description="Helical" evidence="5">
    <location>
        <begin position="78"/>
        <end position="100"/>
    </location>
</feature>
<evidence type="ECO:0000256" key="3">
    <source>
        <dbReference type="ARBA" id="ARBA00022989"/>
    </source>
</evidence>
<dbReference type="InterPro" id="IPR004481">
    <property type="entry name" value="K/Na/Ca-exchanger"/>
</dbReference>
<feature type="transmembrane region" description="Helical" evidence="5">
    <location>
        <begin position="39"/>
        <end position="66"/>
    </location>
</feature>
<evidence type="ECO:0000313" key="7">
    <source>
        <dbReference type="EMBL" id="KDN95337.1"/>
    </source>
</evidence>
<feature type="transmembrane region" description="Helical" evidence="5">
    <location>
        <begin position="278"/>
        <end position="296"/>
    </location>
</feature>
<proteinExistence type="predicted"/>
<evidence type="ECO:0000256" key="5">
    <source>
        <dbReference type="SAM" id="Phobius"/>
    </source>
</evidence>
<feature type="transmembrane region" description="Helical" evidence="5">
    <location>
        <begin position="308"/>
        <end position="326"/>
    </location>
</feature>
<organism evidence="7 8">
    <name type="scientific">Hydrogenovibrio marinus</name>
    <dbReference type="NCBI Taxonomy" id="28885"/>
    <lineage>
        <taxon>Bacteria</taxon>
        <taxon>Pseudomonadati</taxon>
        <taxon>Pseudomonadota</taxon>
        <taxon>Gammaproteobacteria</taxon>
        <taxon>Thiotrichales</taxon>
        <taxon>Piscirickettsiaceae</taxon>
        <taxon>Hydrogenovibrio</taxon>
    </lineage>
</organism>
<evidence type="ECO:0000259" key="6">
    <source>
        <dbReference type="Pfam" id="PF01699"/>
    </source>
</evidence>
<evidence type="ECO:0000313" key="8">
    <source>
        <dbReference type="Proteomes" id="UP000027341"/>
    </source>
</evidence>
<keyword evidence="4 5" id="KW-0472">Membrane</keyword>
<protein>
    <submittedName>
        <fullName evidence="7">Calcium/sodium:proton antiporter</fullName>
    </submittedName>
</protein>
<dbReference type="Proteomes" id="UP000027341">
    <property type="component" value="Unassembled WGS sequence"/>
</dbReference>
<feature type="transmembrane region" description="Helical" evidence="5">
    <location>
        <begin position="130"/>
        <end position="148"/>
    </location>
</feature>
<feature type="transmembrane region" description="Helical" evidence="5">
    <location>
        <begin position="6"/>
        <end position="27"/>
    </location>
</feature>
<feature type="transmembrane region" description="Helical" evidence="5">
    <location>
        <begin position="180"/>
        <end position="202"/>
    </location>
</feature>
<feature type="domain" description="Sodium/calcium exchanger membrane region" evidence="6">
    <location>
        <begin position="179"/>
        <end position="323"/>
    </location>
</feature>
<dbReference type="STRING" id="28885.EI16_03280"/>
<accession>A0A066ZPA2</accession>
<dbReference type="GO" id="GO:0006874">
    <property type="term" value="P:intracellular calcium ion homeostasis"/>
    <property type="evidence" value="ECO:0007669"/>
    <property type="project" value="TreeGrafter"/>
</dbReference>
<sequence length="329" mass="34975">MTMTLILPSLVLLVGLALLVWSSDIFIDGAASTATHLNISPLIIGVVVLGFGTSAPEVLVSILASIDNSPGLAVGNVIGSNIANIGLVLGITALISPIVVKSSLLKREFPILLVVSVLGLFLLLDHELGRLDGIILIGMLIFVMAWMIKANKTVDKHDPLVEETIEEIKDLPQLSLKKSIVLLLIGFVILIASAKLMVWGAVEIAQYFEVPDLIIGLTIVAVGTSLPELAAAISAAKKDESDLMIGNILGSNLFNLLAVMAMPALIDPSPVDNSTLIIDYPVMLGMTLAMLIVALPRNGSAVITRAEGMLLTLSYLGYLILLYYRMVHP</sequence>
<dbReference type="NCBIfam" id="TIGR00367">
    <property type="entry name" value="calcium/sodium antiporter"/>
    <property type="match status" value="1"/>
</dbReference>
<dbReference type="GO" id="GO:0005886">
    <property type="term" value="C:plasma membrane"/>
    <property type="evidence" value="ECO:0007669"/>
    <property type="project" value="TreeGrafter"/>
</dbReference>
<dbReference type="EMBL" id="JMIU01000001">
    <property type="protein sequence ID" value="KDN95337.1"/>
    <property type="molecule type" value="Genomic_DNA"/>
</dbReference>
<keyword evidence="3 5" id="KW-1133">Transmembrane helix</keyword>
<dbReference type="GO" id="GO:0008273">
    <property type="term" value="F:calcium, potassium:sodium antiporter activity"/>
    <property type="evidence" value="ECO:0007669"/>
    <property type="project" value="TreeGrafter"/>
</dbReference>
<dbReference type="AlphaFoldDB" id="A0A066ZPA2"/>
<dbReference type="Gene3D" id="1.20.1420.30">
    <property type="entry name" value="NCX, central ion-binding region"/>
    <property type="match status" value="1"/>
</dbReference>
<dbReference type="PANTHER" id="PTHR10846:SF8">
    <property type="entry name" value="INNER MEMBRANE PROTEIN YRBG"/>
    <property type="match status" value="1"/>
</dbReference>
<dbReference type="InterPro" id="IPR004837">
    <property type="entry name" value="NaCa_Exmemb"/>
</dbReference>
<comment type="caution">
    <text evidence="7">The sequence shown here is derived from an EMBL/GenBank/DDBJ whole genome shotgun (WGS) entry which is preliminary data.</text>
</comment>
<dbReference type="Pfam" id="PF01699">
    <property type="entry name" value="Na_Ca_ex"/>
    <property type="match status" value="2"/>
</dbReference>
<evidence type="ECO:0000256" key="1">
    <source>
        <dbReference type="ARBA" id="ARBA00004141"/>
    </source>
</evidence>
<name>A0A066ZPA2_HYDMR</name>
<feature type="transmembrane region" description="Helical" evidence="5">
    <location>
        <begin position="107"/>
        <end position="124"/>
    </location>
</feature>
<dbReference type="GO" id="GO:0005262">
    <property type="term" value="F:calcium channel activity"/>
    <property type="evidence" value="ECO:0007669"/>
    <property type="project" value="TreeGrafter"/>
</dbReference>
<evidence type="ECO:0000256" key="2">
    <source>
        <dbReference type="ARBA" id="ARBA00022692"/>
    </source>
</evidence>
<gene>
    <name evidence="7" type="ORF">EI16_03280</name>
</gene>
<feature type="domain" description="Sodium/calcium exchanger membrane region" evidence="6">
    <location>
        <begin position="10"/>
        <end position="148"/>
    </location>
</feature>
<evidence type="ECO:0000256" key="4">
    <source>
        <dbReference type="ARBA" id="ARBA00023136"/>
    </source>
</evidence>
<keyword evidence="8" id="KW-1185">Reference proteome</keyword>
<reference evidence="7 8" key="1">
    <citation type="submission" date="2014-04" db="EMBL/GenBank/DDBJ databases">
        <title>Draft genome sequence of Hydrogenovibrio marinus MH-110, a model organism for aerobic H2 metabolism.</title>
        <authorList>
            <person name="Cha H.J."/>
            <person name="Jo B.H."/>
            <person name="Hwang B.H."/>
        </authorList>
    </citation>
    <scope>NUCLEOTIDE SEQUENCE [LARGE SCALE GENOMIC DNA]</scope>
    <source>
        <strain evidence="7 8">MH-110</strain>
    </source>
</reference>
<dbReference type="InterPro" id="IPR044880">
    <property type="entry name" value="NCX_ion-bd_dom_sf"/>
</dbReference>
<comment type="subcellular location">
    <subcellularLocation>
        <location evidence="1">Membrane</location>
        <topology evidence="1">Multi-pass membrane protein</topology>
    </subcellularLocation>
</comment>
<feature type="transmembrane region" description="Helical" evidence="5">
    <location>
        <begin position="248"/>
        <end position="266"/>
    </location>
</feature>
<dbReference type="PANTHER" id="PTHR10846">
    <property type="entry name" value="SODIUM/POTASSIUM/CALCIUM EXCHANGER"/>
    <property type="match status" value="1"/>
</dbReference>
<dbReference type="RefSeq" id="WP_029909345.1">
    <property type="nucleotide sequence ID" value="NZ_AP020335.1"/>
</dbReference>
<keyword evidence="2 5" id="KW-0812">Transmembrane</keyword>